<feature type="transmembrane region" description="Helical" evidence="6">
    <location>
        <begin position="331"/>
        <end position="348"/>
    </location>
</feature>
<feature type="transmembrane region" description="Helical" evidence="6">
    <location>
        <begin position="207"/>
        <end position="228"/>
    </location>
</feature>
<proteinExistence type="predicted"/>
<comment type="subcellular location">
    <subcellularLocation>
        <location evidence="1">Cell membrane</location>
        <topology evidence="1">Multi-pass membrane protein</topology>
    </subcellularLocation>
</comment>
<dbReference type="GO" id="GO:0015658">
    <property type="term" value="F:branched-chain amino acid transmembrane transporter activity"/>
    <property type="evidence" value="ECO:0007669"/>
    <property type="project" value="InterPro"/>
</dbReference>
<dbReference type="InterPro" id="IPR043428">
    <property type="entry name" value="LivM-like"/>
</dbReference>
<accession>A0A3B0Y554</accession>
<gene>
    <name evidence="7" type="ORF">MNBD_GAMMA14-55</name>
</gene>
<reference evidence="7" key="1">
    <citation type="submission" date="2018-06" db="EMBL/GenBank/DDBJ databases">
        <authorList>
            <person name="Zhirakovskaya E."/>
        </authorList>
    </citation>
    <scope>NUCLEOTIDE SEQUENCE</scope>
</reference>
<dbReference type="PANTHER" id="PTHR30482">
    <property type="entry name" value="HIGH-AFFINITY BRANCHED-CHAIN AMINO ACID TRANSPORT SYSTEM PERMEASE"/>
    <property type="match status" value="1"/>
</dbReference>
<evidence type="ECO:0000256" key="2">
    <source>
        <dbReference type="ARBA" id="ARBA00022475"/>
    </source>
</evidence>
<keyword evidence="4 6" id="KW-1133">Transmembrane helix</keyword>
<dbReference type="AlphaFoldDB" id="A0A3B0Y554"/>
<keyword evidence="2" id="KW-1003">Cell membrane</keyword>
<dbReference type="Pfam" id="PF02653">
    <property type="entry name" value="BPD_transp_2"/>
    <property type="match status" value="1"/>
</dbReference>
<evidence type="ECO:0000256" key="4">
    <source>
        <dbReference type="ARBA" id="ARBA00022989"/>
    </source>
</evidence>
<evidence type="ECO:0000313" key="7">
    <source>
        <dbReference type="EMBL" id="VAW75888.1"/>
    </source>
</evidence>
<sequence>MFMLDLLRNDKPGSWMLATLLVISIAVPVLNLLVPESSIFHLSTYTVTLLGKYLTYALLALAADLVWGYLGILSLGHGAFFALGGYAMGMYLMRQIGERGVYGDPLLPDFMVFLNWKELPWFWHGFDQFWFAALMVLLVPGLLAYIFGYLTFRSRVTGVYLSIITQAMTYALMLAFFRNEMGFGGNNGLTDFKDLLGFDLRADSTRIALFLASAAALAIAYLITRYIVSSRLGLASVAIRDAESRTRFIGYRVENIKLWVFVFSAMLAGIAGALYVPQVGIINPGEFSPLNSIELVIWVAIGGRGTLYGAIIGALLVNYAKTYFTAALPEIWLYALGGLFIFVTLYLPKGIVGLRRMREART</sequence>
<evidence type="ECO:0000256" key="5">
    <source>
        <dbReference type="ARBA" id="ARBA00023136"/>
    </source>
</evidence>
<name>A0A3B0Y554_9ZZZZ</name>
<dbReference type="EMBL" id="UOFM01000151">
    <property type="protein sequence ID" value="VAW75888.1"/>
    <property type="molecule type" value="Genomic_DNA"/>
</dbReference>
<keyword evidence="3 6" id="KW-0812">Transmembrane</keyword>
<dbReference type="PANTHER" id="PTHR30482:SF4">
    <property type="entry name" value="SLR1201 PROTEIN"/>
    <property type="match status" value="1"/>
</dbReference>
<dbReference type="InterPro" id="IPR001851">
    <property type="entry name" value="ABC_transp_permease"/>
</dbReference>
<evidence type="ECO:0000256" key="6">
    <source>
        <dbReference type="SAM" id="Phobius"/>
    </source>
</evidence>
<feature type="transmembrane region" description="Helical" evidence="6">
    <location>
        <begin position="12"/>
        <end position="33"/>
    </location>
</feature>
<organism evidence="7">
    <name type="scientific">hydrothermal vent metagenome</name>
    <dbReference type="NCBI Taxonomy" id="652676"/>
    <lineage>
        <taxon>unclassified sequences</taxon>
        <taxon>metagenomes</taxon>
        <taxon>ecological metagenomes</taxon>
    </lineage>
</organism>
<dbReference type="GO" id="GO:0005886">
    <property type="term" value="C:plasma membrane"/>
    <property type="evidence" value="ECO:0007669"/>
    <property type="project" value="UniProtKB-SubCell"/>
</dbReference>
<feature type="transmembrane region" description="Helical" evidence="6">
    <location>
        <begin position="256"/>
        <end position="275"/>
    </location>
</feature>
<feature type="transmembrane region" description="Helical" evidence="6">
    <location>
        <begin position="129"/>
        <end position="152"/>
    </location>
</feature>
<evidence type="ECO:0000256" key="3">
    <source>
        <dbReference type="ARBA" id="ARBA00022692"/>
    </source>
</evidence>
<dbReference type="CDD" id="cd06581">
    <property type="entry name" value="TM_PBP1_LivM_like"/>
    <property type="match status" value="1"/>
</dbReference>
<feature type="transmembrane region" description="Helical" evidence="6">
    <location>
        <begin position="295"/>
        <end position="319"/>
    </location>
</feature>
<keyword evidence="5 6" id="KW-0472">Membrane</keyword>
<evidence type="ECO:0000256" key="1">
    <source>
        <dbReference type="ARBA" id="ARBA00004651"/>
    </source>
</evidence>
<protein>
    <submittedName>
        <fullName evidence="7">Urea ABC transporter, permease protein UrtC</fullName>
    </submittedName>
</protein>
<dbReference type="InterPro" id="IPR017778">
    <property type="entry name" value="ABC_transptr_urea_perm_UrtC"/>
</dbReference>
<dbReference type="NCBIfam" id="TIGR03408">
    <property type="entry name" value="urea_trans_UrtC"/>
    <property type="match status" value="1"/>
</dbReference>
<feature type="transmembrane region" description="Helical" evidence="6">
    <location>
        <begin position="159"/>
        <end position="177"/>
    </location>
</feature>